<evidence type="ECO:0000313" key="2">
    <source>
        <dbReference type="EMBL" id="GFR26335.1"/>
    </source>
</evidence>
<gene>
    <name evidence="2" type="ORF">TNCT_517221</name>
</gene>
<protein>
    <submittedName>
        <fullName evidence="2">Uncharacterized protein</fullName>
    </submittedName>
</protein>
<dbReference type="AlphaFoldDB" id="A0A8X6LY75"/>
<proteinExistence type="predicted"/>
<reference evidence="2" key="1">
    <citation type="submission" date="2020-07" db="EMBL/GenBank/DDBJ databases">
        <title>Multicomponent nature underlies the extraordinary mechanical properties of spider dragline silk.</title>
        <authorList>
            <person name="Kono N."/>
            <person name="Nakamura H."/>
            <person name="Mori M."/>
            <person name="Yoshida Y."/>
            <person name="Ohtoshi R."/>
            <person name="Malay A.D."/>
            <person name="Moran D.A.P."/>
            <person name="Tomita M."/>
            <person name="Numata K."/>
            <person name="Arakawa K."/>
        </authorList>
    </citation>
    <scope>NUCLEOTIDE SEQUENCE</scope>
</reference>
<organism evidence="2 3">
    <name type="scientific">Trichonephila clavata</name>
    <name type="common">Joro spider</name>
    <name type="synonym">Nephila clavata</name>
    <dbReference type="NCBI Taxonomy" id="2740835"/>
    <lineage>
        <taxon>Eukaryota</taxon>
        <taxon>Metazoa</taxon>
        <taxon>Ecdysozoa</taxon>
        <taxon>Arthropoda</taxon>
        <taxon>Chelicerata</taxon>
        <taxon>Arachnida</taxon>
        <taxon>Araneae</taxon>
        <taxon>Araneomorphae</taxon>
        <taxon>Entelegynae</taxon>
        <taxon>Araneoidea</taxon>
        <taxon>Nephilidae</taxon>
        <taxon>Trichonephila</taxon>
    </lineage>
</organism>
<feature type="region of interest" description="Disordered" evidence="1">
    <location>
        <begin position="1"/>
        <end position="31"/>
    </location>
</feature>
<evidence type="ECO:0000256" key="1">
    <source>
        <dbReference type="SAM" id="MobiDB-lite"/>
    </source>
</evidence>
<evidence type="ECO:0000313" key="3">
    <source>
        <dbReference type="Proteomes" id="UP000887116"/>
    </source>
</evidence>
<dbReference type="Proteomes" id="UP000887116">
    <property type="component" value="Unassembled WGS sequence"/>
</dbReference>
<keyword evidence="3" id="KW-1185">Reference proteome</keyword>
<comment type="caution">
    <text evidence="2">The sequence shown here is derived from an EMBL/GenBank/DDBJ whole genome shotgun (WGS) entry which is preliminary data.</text>
</comment>
<sequence length="72" mass="7860">MTVSVRPVVNSHSVTSGSPPDAQHPAKKPKRTIERMVRCAIMPGCWRCGQDEYPASSVSIGWNVPDVGIDRI</sequence>
<accession>A0A8X6LY75</accession>
<name>A0A8X6LY75_TRICU</name>
<dbReference type="EMBL" id="BMAO01038679">
    <property type="protein sequence ID" value="GFR26335.1"/>
    <property type="molecule type" value="Genomic_DNA"/>
</dbReference>